<feature type="domain" description="UBC core" evidence="5">
    <location>
        <begin position="1"/>
        <end position="147"/>
    </location>
</feature>
<evidence type="ECO:0000313" key="7">
    <source>
        <dbReference type="Proteomes" id="UP001327560"/>
    </source>
</evidence>
<gene>
    <name evidence="6" type="ORF">Cni_G04590</name>
</gene>
<evidence type="ECO:0000256" key="3">
    <source>
        <dbReference type="PROSITE-ProRule" id="PRU10133"/>
    </source>
</evidence>
<keyword evidence="1" id="KW-0808">Transferase</keyword>
<name>A0AAQ3JT09_9LILI</name>
<keyword evidence="7" id="KW-1185">Reference proteome</keyword>
<evidence type="ECO:0000256" key="4">
    <source>
        <dbReference type="RuleBase" id="RU362109"/>
    </source>
</evidence>
<comment type="similarity">
    <text evidence="4">Belongs to the ubiquitin-conjugating enzyme family.</text>
</comment>
<dbReference type="InterPro" id="IPR000608">
    <property type="entry name" value="UBC"/>
</dbReference>
<sequence>MALKRLTSELKALQEDPPFECTVGTVEDNMFHWKARMRGPPNSPYADGLFHLRIVFTSEYPFKPPKVAFITPVFHPNISTTGAICLDILQDQWSPVLTISKVLLSISSLLADPNPDDPVAPDAGRFYKNDRAQYETTAAMWTKKYAS</sequence>
<keyword evidence="4" id="KW-0547">Nucleotide-binding</keyword>
<dbReference type="PANTHER" id="PTHR24068">
    <property type="entry name" value="UBIQUITIN-CONJUGATING ENZYME E2"/>
    <property type="match status" value="1"/>
</dbReference>
<evidence type="ECO:0000256" key="1">
    <source>
        <dbReference type="ARBA" id="ARBA00022679"/>
    </source>
</evidence>
<evidence type="ECO:0000313" key="6">
    <source>
        <dbReference type="EMBL" id="WOK95883.1"/>
    </source>
</evidence>
<accession>A0AAQ3JT09</accession>
<evidence type="ECO:0000256" key="2">
    <source>
        <dbReference type="ARBA" id="ARBA00022786"/>
    </source>
</evidence>
<dbReference type="FunFam" id="3.10.110.10:FF:000002">
    <property type="entry name" value="Ubiquitin-conjugating enzyme E2 D3"/>
    <property type="match status" value="1"/>
</dbReference>
<dbReference type="GO" id="GO:0005524">
    <property type="term" value="F:ATP binding"/>
    <property type="evidence" value="ECO:0007669"/>
    <property type="project" value="UniProtKB-UniRule"/>
</dbReference>
<dbReference type="InterPro" id="IPR023313">
    <property type="entry name" value="UBQ-conjugating_AS"/>
</dbReference>
<feature type="active site" description="Glycyl thioester intermediate" evidence="3">
    <location>
        <position position="85"/>
    </location>
</feature>
<reference evidence="6 7" key="1">
    <citation type="submission" date="2023-10" db="EMBL/GenBank/DDBJ databases">
        <title>Chromosome-scale genome assembly provides insights into flower coloration mechanisms of Canna indica.</title>
        <authorList>
            <person name="Li C."/>
        </authorList>
    </citation>
    <scope>NUCLEOTIDE SEQUENCE [LARGE SCALE GENOMIC DNA]</scope>
    <source>
        <tissue evidence="6">Flower</tissue>
    </source>
</reference>
<dbReference type="PROSITE" id="PS00183">
    <property type="entry name" value="UBC_1"/>
    <property type="match status" value="1"/>
</dbReference>
<dbReference type="InterPro" id="IPR016135">
    <property type="entry name" value="UBQ-conjugating_enzyme/RWD"/>
</dbReference>
<dbReference type="Pfam" id="PF00179">
    <property type="entry name" value="UQ_con"/>
    <property type="match status" value="1"/>
</dbReference>
<keyword evidence="4" id="KW-0067">ATP-binding</keyword>
<keyword evidence="2 4" id="KW-0833">Ubl conjugation pathway</keyword>
<dbReference type="SMART" id="SM00212">
    <property type="entry name" value="UBCc"/>
    <property type="match status" value="1"/>
</dbReference>
<protein>
    <submittedName>
        <fullName evidence="6">Ubiquitin-conjugating enzyme E2-17 kDa</fullName>
    </submittedName>
</protein>
<evidence type="ECO:0000259" key="5">
    <source>
        <dbReference type="PROSITE" id="PS50127"/>
    </source>
</evidence>
<dbReference type="Gene3D" id="3.10.110.10">
    <property type="entry name" value="Ubiquitin Conjugating Enzyme"/>
    <property type="match status" value="1"/>
</dbReference>
<dbReference type="GO" id="GO:0016740">
    <property type="term" value="F:transferase activity"/>
    <property type="evidence" value="ECO:0007669"/>
    <property type="project" value="UniProtKB-KW"/>
</dbReference>
<dbReference type="AlphaFoldDB" id="A0AAQ3JT09"/>
<proteinExistence type="inferred from homology"/>
<dbReference type="SUPFAM" id="SSF54495">
    <property type="entry name" value="UBC-like"/>
    <property type="match status" value="1"/>
</dbReference>
<organism evidence="6 7">
    <name type="scientific">Canna indica</name>
    <name type="common">Indian-shot</name>
    <dbReference type="NCBI Taxonomy" id="4628"/>
    <lineage>
        <taxon>Eukaryota</taxon>
        <taxon>Viridiplantae</taxon>
        <taxon>Streptophyta</taxon>
        <taxon>Embryophyta</taxon>
        <taxon>Tracheophyta</taxon>
        <taxon>Spermatophyta</taxon>
        <taxon>Magnoliopsida</taxon>
        <taxon>Liliopsida</taxon>
        <taxon>Zingiberales</taxon>
        <taxon>Cannaceae</taxon>
        <taxon>Canna</taxon>
    </lineage>
</organism>
<dbReference type="PROSITE" id="PS50127">
    <property type="entry name" value="UBC_2"/>
    <property type="match status" value="1"/>
</dbReference>
<dbReference type="Proteomes" id="UP001327560">
    <property type="component" value="Chromosome 2"/>
</dbReference>
<dbReference type="EMBL" id="CP136891">
    <property type="protein sequence ID" value="WOK95883.1"/>
    <property type="molecule type" value="Genomic_DNA"/>
</dbReference>